<dbReference type="InterPro" id="IPR001173">
    <property type="entry name" value="Glyco_trans_2-like"/>
</dbReference>
<evidence type="ECO:0000256" key="1">
    <source>
        <dbReference type="SAM" id="Phobius"/>
    </source>
</evidence>
<name>A0A4Q0NS58_9FLAO</name>
<keyword evidence="1" id="KW-1133">Transmembrane helix</keyword>
<proteinExistence type="predicted"/>
<feature type="transmembrane region" description="Helical" evidence="1">
    <location>
        <begin position="6"/>
        <end position="26"/>
    </location>
</feature>
<keyword evidence="4" id="KW-1185">Reference proteome</keyword>
<accession>A0A4Q0NS58</accession>
<dbReference type="Proteomes" id="UP000289821">
    <property type="component" value="Unassembled WGS sequence"/>
</dbReference>
<reference evidence="3 4" key="1">
    <citation type="submission" date="2018-07" db="EMBL/GenBank/DDBJ databases">
        <title>Leeuwenhoekiella genomics.</title>
        <authorList>
            <person name="Tahon G."/>
            <person name="Willems A."/>
        </authorList>
    </citation>
    <scope>NUCLEOTIDE SEQUENCE [LARGE SCALE GENOMIC DNA]</scope>
    <source>
        <strain evidence="3 4">R-50232</strain>
    </source>
</reference>
<dbReference type="Gene3D" id="3.90.550.10">
    <property type="entry name" value="Spore Coat Polysaccharide Biosynthesis Protein SpsA, Chain A"/>
    <property type="match status" value="1"/>
</dbReference>
<dbReference type="PANTHER" id="PTHR43685">
    <property type="entry name" value="GLYCOSYLTRANSFERASE"/>
    <property type="match status" value="1"/>
</dbReference>
<keyword evidence="1" id="KW-0812">Transmembrane</keyword>
<dbReference type="Pfam" id="PF00535">
    <property type="entry name" value="Glycos_transf_2"/>
    <property type="match status" value="1"/>
</dbReference>
<evidence type="ECO:0000259" key="2">
    <source>
        <dbReference type="Pfam" id="PF00535"/>
    </source>
</evidence>
<protein>
    <recommendedName>
        <fullName evidence="2">Glycosyltransferase 2-like domain-containing protein</fullName>
    </recommendedName>
</protein>
<organism evidence="3 4">
    <name type="scientific">Leeuwenhoekiella aestuarii</name>
    <dbReference type="NCBI Taxonomy" id="2249426"/>
    <lineage>
        <taxon>Bacteria</taxon>
        <taxon>Pseudomonadati</taxon>
        <taxon>Bacteroidota</taxon>
        <taxon>Flavobacteriia</taxon>
        <taxon>Flavobacteriales</taxon>
        <taxon>Flavobacteriaceae</taxon>
        <taxon>Leeuwenhoekiella</taxon>
    </lineage>
</organism>
<keyword evidence="1" id="KW-0472">Membrane</keyword>
<evidence type="ECO:0000313" key="3">
    <source>
        <dbReference type="EMBL" id="RXG13945.1"/>
    </source>
</evidence>
<comment type="caution">
    <text evidence="3">The sequence shown here is derived from an EMBL/GenBank/DDBJ whole genome shotgun (WGS) entry which is preliminary data.</text>
</comment>
<dbReference type="PANTHER" id="PTHR43685:SF2">
    <property type="entry name" value="GLYCOSYLTRANSFERASE 2-LIKE DOMAIN-CONTAINING PROTEIN"/>
    <property type="match status" value="1"/>
</dbReference>
<feature type="transmembrane region" description="Helical" evidence="1">
    <location>
        <begin position="306"/>
        <end position="324"/>
    </location>
</feature>
<dbReference type="SUPFAM" id="SSF53448">
    <property type="entry name" value="Nucleotide-diphospho-sugar transferases"/>
    <property type="match status" value="1"/>
</dbReference>
<dbReference type="InterPro" id="IPR050834">
    <property type="entry name" value="Glycosyltransf_2"/>
</dbReference>
<dbReference type="AlphaFoldDB" id="A0A4Q0NS58"/>
<feature type="transmembrane region" description="Helical" evidence="1">
    <location>
        <begin position="282"/>
        <end position="300"/>
    </location>
</feature>
<dbReference type="EMBL" id="QOVI01000004">
    <property type="protein sequence ID" value="RXG13945.1"/>
    <property type="molecule type" value="Genomic_DNA"/>
</dbReference>
<evidence type="ECO:0000313" key="4">
    <source>
        <dbReference type="Proteomes" id="UP000289821"/>
    </source>
</evidence>
<sequence length="367" mass="42366">MIAFFPLLFYCFIIITFINCGFYTYISRFSFSTSLQCGTKKDAGISVLVCAKNEEKNLLTLIPKLLAQDYRQFEIILINDHSEDDTLQVMQDFAAQNSLITIIDLKTKTGKKFGITKGILHAQYEHLLFTDADCIPQSKHWISEMAAQFSNEKQIILGYSGYSKIANSWLNKVIRFETLLTAMQYFGYAENKNPYMGVGRNLAYTKTLFKKSKGFESHAHLKPGDDDLFVNQNASKTNVAVCTTLESFTRSEPKKNWKAWFIQKRRHTGVAHHYRSKHQLQLGAFYASQFLFFLLFVSLVAINQQLILILSVFVIREIMVWLITSKAAIKLQEKELIPYILILEPFLVSIQMLIFITNILIKPRRWN</sequence>
<gene>
    <name evidence="3" type="ORF">DSM04_10449</name>
</gene>
<feature type="transmembrane region" description="Helical" evidence="1">
    <location>
        <begin position="336"/>
        <end position="361"/>
    </location>
</feature>
<dbReference type="InterPro" id="IPR029044">
    <property type="entry name" value="Nucleotide-diphossugar_trans"/>
</dbReference>
<feature type="domain" description="Glycosyltransferase 2-like" evidence="2">
    <location>
        <begin position="46"/>
        <end position="193"/>
    </location>
</feature>